<evidence type="ECO:0000313" key="2">
    <source>
        <dbReference type="EMBL" id="THU89714.1"/>
    </source>
</evidence>
<proteinExistence type="predicted"/>
<sequence length="388" mass="42359">MSEDASPTPDAVFVPYGERRVRDGIYDAIIDMELAMGPNGLGQIDPHTDLTFGPTFLANKAFLGPDDKPFAVQLLGEFAPGTNVEPTGNHNAPKGKLEPINDKSRVKWNWSLKCPDSAPEPIRHLFHNQITTLNNAIDPEHASPTLKTWNTSHVSDDYPDLIYLGTEKIYCVPKGSPTAATPTFTKMVKKPLFTKSTADASNPSSGASTSTLASDEGSSVSPPNTRKPGDLLSPSVLPGYGGGWFNHTSAARLVQLDICDPDGNLIHPHDWWKWIVEGNLVFATAEMHFYDINGWKTYSLVMKSIQILDKSDAVPVMPRQRVWETQKIPSPEPVAPSPPPLPESPSKYSPGQVNLGRRDKGKKRAVPADAESSPKQKVPKRNGPSTKK</sequence>
<dbReference type="Proteomes" id="UP000297245">
    <property type="component" value="Unassembled WGS sequence"/>
</dbReference>
<gene>
    <name evidence="2" type="ORF">K435DRAFT_802551</name>
</gene>
<accession>A0A4S8LKN0</accession>
<protein>
    <submittedName>
        <fullName evidence="2">Uncharacterized protein</fullName>
    </submittedName>
</protein>
<reference evidence="2 3" key="1">
    <citation type="journal article" date="2019" name="Nat. Ecol. Evol.">
        <title>Megaphylogeny resolves global patterns of mushroom evolution.</title>
        <authorList>
            <person name="Varga T."/>
            <person name="Krizsan K."/>
            <person name="Foldi C."/>
            <person name="Dima B."/>
            <person name="Sanchez-Garcia M."/>
            <person name="Sanchez-Ramirez S."/>
            <person name="Szollosi G.J."/>
            <person name="Szarkandi J.G."/>
            <person name="Papp V."/>
            <person name="Albert L."/>
            <person name="Andreopoulos W."/>
            <person name="Angelini C."/>
            <person name="Antonin V."/>
            <person name="Barry K.W."/>
            <person name="Bougher N.L."/>
            <person name="Buchanan P."/>
            <person name="Buyck B."/>
            <person name="Bense V."/>
            <person name="Catcheside P."/>
            <person name="Chovatia M."/>
            <person name="Cooper J."/>
            <person name="Damon W."/>
            <person name="Desjardin D."/>
            <person name="Finy P."/>
            <person name="Geml J."/>
            <person name="Haridas S."/>
            <person name="Hughes K."/>
            <person name="Justo A."/>
            <person name="Karasinski D."/>
            <person name="Kautmanova I."/>
            <person name="Kiss B."/>
            <person name="Kocsube S."/>
            <person name="Kotiranta H."/>
            <person name="LaButti K.M."/>
            <person name="Lechner B.E."/>
            <person name="Liimatainen K."/>
            <person name="Lipzen A."/>
            <person name="Lukacs Z."/>
            <person name="Mihaltcheva S."/>
            <person name="Morgado L.N."/>
            <person name="Niskanen T."/>
            <person name="Noordeloos M.E."/>
            <person name="Ohm R.A."/>
            <person name="Ortiz-Santana B."/>
            <person name="Ovrebo C."/>
            <person name="Racz N."/>
            <person name="Riley R."/>
            <person name="Savchenko A."/>
            <person name="Shiryaev A."/>
            <person name="Soop K."/>
            <person name="Spirin V."/>
            <person name="Szebenyi C."/>
            <person name="Tomsovsky M."/>
            <person name="Tulloss R.E."/>
            <person name="Uehling J."/>
            <person name="Grigoriev I.V."/>
            <person name="Vagvolgyi C."/>
            <person name="Papp T."/>
            <person name="Martin F.M."/>
            <person name="Miettinen O."/>
            <person name="Hibbett D.S."/>
            <person name="Nagy L.G."/>
        </authorList>
    </citation>
    <scope>NUCLEOTIDE SEQUENCE [LARGE SCALE GENOMIC DNA]</scope>
    <source>
        <strain evidence="2 3">CBS 962.96</strain>
    </source>
</reference>
<feature type="compositionally biased region" description="Polar residues" evidence="1">
    <location>
        <begin position="196"/>
        <end position="224"/>
    </location>
</feature>
<dbReference type="AlphaFoldDB" id="A0A4S8LKN0"/>
<feature type="compositionally biased region" description="Pro residues" evidence="1">
    <location>
        <begin position="330"/>
        <end position="343"/>
    </location>
</feature>
<organism evidence="2 3">
    <name type="scientific">Dendrothele bispora (strain CBS 962.96)</name>
    <dbReference type="NCBI Taxonomy" id="1314807"/>
    <lineage>
        <taxon>Eukaryota</taxon>
        <taxon>Fungi</taxon>
        <taxon>Dikarya</taxon>
        <taxon>Basidiomycota</taxon>
        <taxon>Agaricomycotina</taxon>
        <taxon>Agaricomycetes</taxon>
        <taxon>Agaricomycetidae</taxon>
        <taxon>Agaricales</taxon>
        <taxon>Agaricales incertae sedis</taxon>
        <taxon>Dendrothele</taxon>
    </lineage>
</organism>
<feature type="region of interest" description="Disordered" evidence="1">
    <location>
        <begin position="196"/>
        <end position="232"/>
    </location>
</feature>
<evidence type="ECO:0000313" key="3">
    <source>
        <dbReference type="Proteomes" id="UP000297245"/>
    </source>
</evidence>
<evidence type="ECO:0000256" key="1">
    <source>
        <dbReference type="SAM" id="MobiDB-lite"/>
    </source>
</evidence>
<name>A0A4S8LKN0_DENBC</name>
<keyword evidence="3" id="KW-1185">Reference proteome</keyword>
<dbReference type="EMBL" id="ML179359">
    <property type="protein sequence ID" value="THU89714.1"/>
    <property type="molecule type" value="Genomic_DNA"/>
</dbReference>
<dbReference type="OrthoDB" id="3060725at2759"/>
<feature type="region of interest" description="Disordered" evidence="1">
    <location>
        <begin position="324"/>
        <end position="388"/>
    </location>
</feature>